<keyword evidence="5 6" id="KW-0131">Cell cycle</keyword>
<dbReference type="Pfam" id="PF03846">
    <property type="entry name" value="SulA"/>
    <property type="match status" value="1"/>
</dbReference>
<gene>
    <name evidence="6" type="primary">sulA</name>
    <name evidence="7" type="ORF">CUN67_06840</name>
</gene>
<feature type="site" description="Essential for degradation by Lon protease" evidence="6">
    <location>
        <position position="164"/>
    </location>
</feature>
<evidence type="ECO:0000313" key="7">
    <source>
        <dbReference type="EMBL" id="QGY28670.1"/>
    </source>
</evidence>
<comment type="similarity">
    <text evidence="6">Belongs to the SulA family.</text>
</comment>
<comment type="PTM">
    <text evidence="6">Is rapidly cleaved and degraded by the Lon protease once DNA damage is repaired.</text>
</comment>
<keyword evidence="1 6" id="KW-0132">Cell division</keyword>
<dbReference type="NCBIfam" id="TIGR00623">
    <property type="entry name" value="SOS_SulA_coli"/>
    <property type="match status" value="1"/>
</dbReference>
<dbReference type="InterPro" id="IPR047696">
    <property type="entry name" value="SulA_enterobact"/>
</dbReference>
<dbReference type="GO" id="GO:0000917">
    <property type="term" value="P:division septum assembly"/>
    <property type="evidence" value="ECO:0007669"/>
    <property type="project" value="UniProtKB-KW"/>
</dbReference>
<evidence type="ECO:0000256" key="6">
    <source>
        <dbReference type="HAMAP-Rule" id="MF_01179"/>
    </source>
</evidence>
<dbReference type="InterPro" id="IPR050356">
    <property type="entry name" value="SulA_CellDiv_inhibitor"/>
</dbReference>
<dbReference type="RefSeq" id="WP_208714548.1">
    <property type="nucleotide sequence ID" value="NZ_CP024768.1"/>
</dbReference>
<proteinExistence type="evidence at transcript level"/>
<accession>A0A6B9G1Z9</accession>
<name>A0A6B9G1Z9_PANCY</name>
<organism evidence="7 8">
    <name type="scientific">Pantoea cypripedii</name>
    <name type="common">Pectobacterium cypripedii</name>
    <name type="synonym">Erwinia cypripedii</name>
    <dbReference type="NCBI Taxonomy" id="55209"/>
    <lineage>
        <taxon>Bacteria</taxon>
        <taxon>Pseudomonadati</taxon>
        <taxon>Pseudomonadota</taxon>
        <taxon>Gammaproteobacteria</taxon>
        <taxon>Enterobacterales</taxon>
        <taxon>Erwiniaceae</taxon>
        <taxon>Pantoea</taxon>
    </lineage>
</organism>
<keyword evidence="3 6" id="KW-0717">Septation</keyword>
<dbReference type="Gene3D" id="3.40.50.300">
    <property type="entry name" value="P-loop containing nucleotide triphosphate hydrolases"/>
    <property type="match status" value="1"/>
</dbReference>
<comment type="function">
    <text evidence="6">Component of the SOS system and an inhibitor of cell division. Accumulation of SulA causes rapid cessation of cell division and the appearance of long, non-septate filaments. In the presence of GTP, binds a polymerization-competent form of FtsZ in a 1:1 ratio, thus inhibiting FtsZ polymerization and therefore preventing it from participating in the assembly of the Z ring. This mechanism prevents the premature segregation of damaged DNA to daughter cells during cell division.</text>
</comment>
<evidence type="ECO:0000256" key="2">
    <source>
        <dbReference type="ARBA" id="ARBA00022763"/>
    </source>
</evidence>
<dbReference type="Proteomes" id="UP000502005">
    <property type="component" value="Chromosome"/>
</dbReference>
<comment type="caution">
    <text evidence="6">Lacks conserved residue(s) required for the propagation of feature annotation.</text>
</comment>
<dbReference type="GO" id="GO:0051782">
    <property type="term" value="P:negative regulation of cell division"/>
    <property type="evidence" value="ECO:0007669"/>
    <property type="project" value="UniProtKB-UniRule"/>
</dbReference>
<reference evidence="7 8" key="1">
    <citation type="submission" date="2017-11" db="EMBL/GenBank/DDBJ databases">
        <title>Genome sequence of Pantoea cypripedii NE1.</title>
        <authorList>
            <person name="Nascimento F.X."/>
        </authorList>
    </citation>
    <scope>NUCLEOTIDE SEQUENCE [LARGE SCALE GENOMIC DNA]</scope>
    <source>
        <strain evidence="7 8">NE1</strain>
    </source>
</reference>
<evidence type="ECO:0000256" key="1">
    <source>
        <dbReference type="ARBA" id="ARBA00022618"/>
    </source>
</evidence>
<evidence type="ECO:0000256" key="4">
    <source>
        <dbReference type="ARBA" id="ARBA00023236"/>
    </source>
</evidence>
<dbReference type="GO" id="GO:0009432">
    <property type="term" value="P:SOS response"/>
    <property type="evidence" value="ECO:0007669"/>
    <property type="project" value="UniProtKB-UniRule"/>
</dbReference>
<dbReference type="PANTHER" id="PTHR35369:SF4">
    <property type="entry name" value="CELL DIVISION INHIBITOR SULA"/>
    <property type="match status" value="1"/>
</dbReference>
<keyword evidence="2 6" id="KW-0227">DNA damage</keyword>
<dbReference type="AlphaFoldDB" id="A0A6B9G1Z9"/>
<dbReference type="EMBL" id="CP024768">
    <property type="protein sequence ID" value="QGY28670.1"/>
    <property type="molecule type" value="Genomic_DNA"/>
</dbReference>
<evidence type="ECO:0000256" key="3">
    <source>
        <dbReference type="ARBA" id="ARBA00023210"/>
    </source>
</evidence>
<evidence type="ECO:0000256" key="5">
    <source>
        <dbReference type="ARBA" id="ARBA00023306"/>
    </source>
</evidence>
<comment type="subunit">
    <text evidence="6">Interacts with FtsZ.</text>
</comment>
<dbReference type="InterPro" id="IPR027417">
    <property type="entry name" value="P-loop_NTPase"/>
</dbReference>
<dbReference type="PANTHER" id="PTHR35369">
    <property type="entry name" value="BLR3025 PROTEIN-RELATED"/>
    <property type="match status" value="1"/>
</dbReference>
<keyword evidence="4 6" id="KW-0742">SOS response</keyword>
<dbReference type="GO" id="GO:0006281">
    <property type="term" value="P:DNA repair"/>
    <property type="evidence" value="ECO:0007669"/>
    <property type="project" value="TreeGrafter"/>
</dbReference>
<dbReference type="NCBIfam" id="NF007892">
    <property type="entry name" value="PRK10595.1"/>
    <property type="match status" value="1"/>
</dbReference>
<feature type="region of interest" description="FtsZ binding" evidence="6">
    <location>
        <begin position="101"/>
        <end position="107"/>
    </location>
</feature>
<dbReference type="PIRSF" id="PIRSF003093">
    <property type="entry name" value="SulA"/>
    <property type="match status" value="1"/>
</dbReference>
<protein>
    <recommendedName>
        <fullName evidence="6">Cell division inhibitor SulA</fullName>
    </recommendedName>
</protein>
<comment type="induction">
    <text evidence="6">By DNA damage, as part of the SOS response.</text>
</comment>
<sequence length="164" mass="18571">MRTQFSGTADRSHRFATSGVAAQPSLGGITELRYSEQPGMMPLLLLPVLKELSLQSRWQLWLTPAHKLNRQWMQQSGLPLEKSMHITESERYSTVESMVKALRTGNYSVVLAWIPYELNDEERWELKQAAAEGEALGLVMRPQGYEAVLSRQPSSSKIPSDLFH</sequence>
<dbReference type="InterPro" id="IPR004596">
    <property type="entry name" value="Cell_div_suppressor_SulA"/>
</dbReference>
<dbReference type="HAMAP" id="MF_01179">
    <property type="entry name" value="SulA"/>
    <property type="match status" value="1"/>
</dbReference>
<dbReference type="SUPFAM" id="SSF52540">
    <property type="entry name" value="P-loop containing nucleoside triphosphate hydrolases"/>
    <property type="match status" value="1"/>
</dbReference>
<evidence type="ECO:0000313" key="8">
    <source>
        <dbReference type="Proteomes" id="UP000502005"/>
    </source>
</evidence>